<reference evidence="3" key="1">
    <citation type="submission" date="2016-06" db="EMBL/GenBank/DDBJ databases">
        <authorList>
            <person name="Xu Y."/>
            <person name="Nagy A."/>
            <person name="Yan X."/>
            <person name="Kim S.W."/>
            <person name="Haley B."/>
            <person name="Liu N.T."/>
            <person name="Nou X."/>
        </authorList>
    </citation>
    <scope>NUCLEOTIDE SEQUENCE [LARGE SCALE GENOMIC DNA]</scope>
    <source>
        <strain evidence="3">ATCC 49129</strain>
    </source>
</reference>
<reference evidence="1" key="2">
    <citation type="submission" date="2016-06" db="EMBL/GenBank/DDBJ databases">
        <authorList>
            <person name="Kjaerup R.B."/>
            <person name="Dalgaard T.S."/>
            <person name="Juul-Madsen H.R."/>
        </authorList>
    </citation>
    <scope>NUCLEOTIDE SEQUENCE [LARGE SCALE GENOMIC DNA]</scope>
    <source>
        <strain evidence="1">ATCC 49129</strain>
    </source>
</reference>
<dbReference type="OrthoDB" id="8926578at2"/>
<evidence type="ECO:0000313" key="2">
    <source>
        <dbReference type="EMBL" id="NMV39302.1"/>
    </source>
</evidence>
<keyword evidence="3" id="KW-1185">Reference proteome</keyword>
<evidence type="ECO:0000313" key="3">
    <source>
        <dbReference type="Proteomes" id="UP000078572"/>
    </source>
</evidence>
<sequence>MKILITGTHYRAMGDLFYQALLDDRVICCFVTSEAVDVTGNAMHPSPATASPCTDPRLADVSRSASYCAPLVP</sequence>
<name>A0A192A4M9_9RALS</name>
<dbReference type="Proteomes" id="UP000575469">
    <property type="component" value="Unassembled WGS sequence"/>
</dbReference>
<gene>
    <name evidence="1" type="ORF">A9Y76_23345</name>
    <name evidence="2" type="ORF">HGR00_15415</name>
</gene>
<dbReference type="EMBL" id="CP016023">
    <property type="protein sequence ID" value="ANJ75435.1"/>
    <property type="molecule type" value="Genomic_DNA"/>
</dbReference>
<protein>
    <submittedName>
        <fullName evidence="1">Uncharacterized protein</fullName>
    </submittedName>
</protein>
<organism evidence="1 3">
    <name type="scientific">Ralstonia insidiosa</name>
    <dbReference type="NCBI Taxonomy" id="190721"/>
    <lineage>
        <taxon>Bacteria</taxon>
        <taxon>Pseudomonadati</taxon>
        <taxon>Pseudomonadota</taxon>
        <taxon>Betaproteobacteria</taxon>
        <taxon>Burkholderiales</taxon>
        <taxon>Burkholderiaceae</taxon>
        <taxon>Ralstonia</taxon>
    </lineage>
</organism>
<accession>A0A192A4M9</accession>
<dbReference type="EMBL" id="JABBZM010000013">
    <property type="protein sequence ID" value="NMV39302.1"/>
    <property type="molecule type" value="Genomic_DNA"/>
</dbReference>
<proteinExistence type="predicted"/>
<reference evidence="2 4" key="3">
    <citation type="submission" date="2020-04" db="EMBL/GenBank/DDBJ databases">
        <title>Ralstonia insidiosa genome sequencing and assembly.</title>
        <authorList>
            <person name="Martins R.C.R."/>
            <person name="Perdigao-Neto L.V."/>
            <person name="Levin A.S.S."/>
            <person name="Costa S.F."/>
        </authorList>
    </citation>
    <scope>NUCLEOTIDE SEQUENCE [LARGE SCALE GENOMIC DNA]</scope>
    <source>
        <strain evidence="2 4">5047</strain>
    </source>
</reference>
<evidence type="ECO:0000313" key="4">
    <source>
        <dbReference type="Proteomes" id="UP000575469"/>
    </source>
</evidence>
<dbReference type="AlphaFoldDB" id="A0A192A4M9"/>
<evidence type="ECO:0000313" key="1">
    <source>
        <dbReference type="EMBL" id="ANJ75435.1"/>
    </source>
</evidence>
<dbReference type="Proteomes" id="UP000078572">
    <property type="component" value="Chromosome 2"/>
</dbReference>